<feature type="region of interest" description="Disordered" evidence="1">
    <location>
        <begin position="391"/>
        <end position="413"/>
    </location>
</feature>
<keyword evidence="3" id="KW-1185">Reference proteome</keyword>
<gene>
    <name evidence="2" type="ORF">ECRASSUSDP1_LOCUS27086</name>
</gene>
<dbReference type="Proteomes" id="UP001295684">
    <property type="component" value="Unassembled WGS sequence"/>
</dbReference>
<feature type="region of interest" description="Disordered" evidence="1">
    <location>
        <begin position="167"/>
        <end position="198"/>
    </location>
</feature>
<evidence type="ECO:0000313" key="3">
    <source>
        <dbReference type="Proteomes" id="UP001295684"/>
    </source>
</evidence>
<evidence type="ECO:0000313" key="2">
    <source>
        <dbReference type="EMBL" id="CAI2385516.1"/>
    </source>
</evidence>
<feature type="compositionally biased region" description="Polar residues" evidence="1">
    <location>
        <begin position="167"/>
        <end position="176"/>
    </location>
</feature>
<reference evidence="2" key="1">
    <citation type="submission" date="2023-07" db="EMBL/GenBank/DDBJ databases">
        <authorList>
            <consortium name="AG Swart"/>
            <person name="Singh M."/>
            <person name="Singh A."/>
            <person name="Seah K."/>
            <person name="Emmerich C."/>
        </authorList>
    </citation>
    <scope>NUCLEOTIDE SEQUENCE</scope>
    <source>
        <strain evidence="2">DP1</strain>
    </source>
</reference>
<proteinExistence type="predicted"/>
<dbReference type="AlphaFoldDB" id="A0AAD1Y7Q0"/>
<organism evidence="2 3">
    <name type="scientific">Euplotes crassus</name>
    <dbReference type="NCBI Taxonomy" id="5936"/>
    <lineage>
        <taxon>Eukaryota</taxon>
        <taxon>Sar</taxon>
        <taxon>Alveolata</taxon>
        <taxon>Ciliophora</taxon>
        <taxon>Intramacronucleata</taxon>
        <taxon>Spirotrichea</taxon>
        <taxon>Hypotrichia</taxon>
        <taxon>Euplotida</taxon>
        <taxon>Euplotidae</taxon>
        <taxon>Moneuplotes</taxon>
    </lineage>
</organism>
<comment type="caution">
    <text evidence="2">The sequence shown here is derived from an EMBL/GenBank/DDBJ whole genome shotgun (WGS) entry which is preliminary data.</text>
</comment>
<feature type="region of interest" description="Disordered" evidence="1">
    <location>
        <begin position="43"/>
        <end position="72"/>
    </location>
</feature>
<dbReference type="EMBL" id="CAMPGE010027938">
    <property type="protein sequence ID" value="CAI2385516.1"/>
    <property type="molecule type" value="Genomic_DNA"/>
</dbReference>
<feature type="compositionally biased region" description="Polar residues" evidence="1">
    <location>
        <begin position="43"/>
        <end position="56"/>
    </location>
</feature>
<feature type="compositionally biased region" description="Low complexity" evidence="1">
    <location>
        <begin position="402"/>
        <end position="413"/>
    </location>
</feature>
<name>A0AAD1Y7Q0_EUPCR</name>
<evidence type="ECO:0000256" key="1">
    <source>
        <dbReference type="SAM" id="MobiDB-lite"/>
    </source>
</evidence>
<sequence length="590" mass="67567">MTENKERRRNISVWSKGEGLDSEIGPEVVVKTSGIPSIHSKSRTLMSNRSNFNRSKLSPIKPKAPSTTPKINRSYEDLEEMIEIAMRGDYEPSKLSTKKKSQFSRRTQSHAVIDRKVSVVSNSSHDSRFIPTMREIKYLFEKLVRTKYENEMKPDHEKMMEQDFSVNDESQKNLSSVKDDQSSSRPQTGETAAEKHQNYKEVSKKKLLEFGKSIAEKKPKDFRNKDFTLNFKFGVSVLKEELDFEPQGTLNFSDGILPPPHHTNLSKIADPKNMEKRLSQCSKMKQENLGKKDLSSTGEIKDYYNGNDNYQDDIPFDLYNVVELARRMAKPYTIPQVSDIKKIDQEAINLDIQRNHQRDFNSNFNPDFQNNELSHEFNVIENPLRYFSNKNFSEPINDNGARSSQPNSPNNRSRAQFRVLSDQGIKLNNSTKKTAQKQKSVLAQSRKLKAHKLNPLTKIARLSANGLVASRNCKQHCKAMSQPRLQNSKALNSHKVPANDDPTIPYFLLPSGKKCPTASYPDLTVPSSLKTGWTQEGKLGIPNRKDRQSYEKITEIRTQPAFIKSARMFKKFVISNNQRVPIFLKNTDLQ</sequence>
<protein>
    <submittedName>
        <fullName evidence="2">Uncharacterized protein</fullName>
    </submittedName>
</protein>
<accession>A0AAD1Y7Q0</accession>